<evidence type="ECO:0000259" key="1">
    <source>
        <dbReference type="SMART" id="SM00953"/>
    </source>
</evidence>
<dbReference type="Proteomes" id="UP001201463">
    <property type="component" value="Unassembled WGS sequence"/>
</dbReference>
<dbReference type="EMBL" id="JAJTWT010000009">
    <property type="protein sequence ID" value="MCE4539579.1"/>
    <property type="molecule type" value="Genomic_DNA"/>
</dbReference>
<dbReference type="RefSeq" id="WP_233394099.1">
    <property type="nucleotide sequence ID" value="NZ_JAJTWT010000009.1"/>
</dbReference>
<accession>A0ABS8XLU3</accession>
<reference evidence="2 3" key="1">
    <citation type="submission" date="2021-12" db="EMBL/GenBank/DDBJ databases">
        <title>Genome seq of p7.</title>
        <authorList>
            <person name="Seo T."/>
        </authorList>
    </citation>
    <scope>NUCLEOTIDE SEQUENCE [LARGE SCALE GENOMIC DNA]</scope>
    <source>
        <strain evidence="2 3">P7</strain>
    </source>
</reference>
<name>A0ABS8XLU3_9BURK</name>
<gene>
    <name evidence="2" type="ORF">LXT12_20210</name>
</gene>
<dbReference type="InterPro" id="IPR014914">
    <property type="entry name" value="RES_dom"/>
</dbReference>
<evidence type="ECO:0000313" key="2">
    <source>
        <dbReference type="EMBL" id="MCE4539579.1"/>
    </source>
</evidence>
<organism evidence="2 3">
    <name type="scientific">Pelomonas caseinilytica</name>
    <dbReference type="NCBI Taxonomy" id="2906763"/>
    <lineage>
        <taxon>Bacteria</taxon>
        <taxon>Pseudomonadati</taxon>
        <taxon>Pseudomonadota</taxon>
        <taxon>Betaproteobacteria</taxon>
        <taxon>Burkholderiales</taxon>
        <taxon>Sphaerotilaceae</taxon>
        <taxon>Roseateles</taxon>
    </lineage>
</organism>
<protein>
    <submittedName>
        <fullName evidence="2">RES family NAD+ phosphorylase</fullName>
    </submittedName>
</protein>
<sequence>MPTVRDLVPADWYRVHEYDAATGAYDSTAFNGSGRGNARFSPLVRPDGSVIPTLYAAQAPRTAIAEILFHDAPYPSTGWTFDWSSHDDPSKSRTHMSIVSTPPLKLASLTTFGLQAAGLEVHDLLAGNSGVYPVTREWALWFYEQMPAIQGLYWMSRRDNEHACIMLFGDRVSGLKRKGREHISAYEADVLNTLVAMNAGIT</sequence>
<proteinExistence type="predicted"/>
<keyword evidence="3" id="KW-1185">Reference proteome</keyword>
<dbReference type="Pfam" id="PF08808">
    <property type="entry name" value="RES"/>
    <property type="match status" value="1"/>
</dbReference>
<feature type="domain" description="RES" evidence="1">
    <location>
        <begin position="29"/>
        <end position="179"/>
    </location>
</feature>
<dbReference type="SMART" id="SM00953">
    <property type="entry name" value="RES"/>
    <property type="match status" value="1"/>
</dbReference>
<evidence type="ECO:0000313" key="3">
    <source>
        <dbReference type="Proteomes" id="UP001201463"/>
    </source>
</evidence>
<comment type="caution">
    <text evidence="2">The sequence shown here is derived from an EMBL/GenBank/DDBJ whole genome shotgun (WGS) entry which is preliminary data.</text>
</comment>